<dbReference type="OrthoDB" id="550575at2759"/>
<dbReference type="PhylomeDB" id="A0A0G4EIU6"/>
<gene>
    <name evidence="2" type="ORF">Vbra_3832</name>
</gene>
<feature type="region of interest" description="Disordered" evidence="1">
    <location>
        <begin position="653"/>
        <end position="679"/>
    </location>
</feature>
<dbReference type="Proteomes" id="UP000041254">
    <property type="component" value="Unassembled WGS sequence"/>
</dbReference>
<evidence type="ECO:0000313" key="3">
    <source>
        <dbReference type="Proteomes" id="UP000041254"/>
    </source>
</evidence>
<reference evidence="2 3" key="1">
    <citation type="submission" date="2014-11" db="EMBL/GenBank/DDBJ databases">
        <authorList>
            <person name="Zhu J."/>
            <person name="Qi W."/>
            <person name="Song R."/>
        </authorList>
    </citation>
    <scope>NUCLEOTIDE SEQUENCE [LARGE SCALE GENOMIC DNA]</scope>
</reference>
<evidence type="ECO:0000256" key="1">
    <source>
        <dbReference type="SAM" id="MobiDB-lite"/>
    </source>
</evidence>
<keyword evidence="3" id="KW-1185">Reference proteome</keyword>
<organism evidence="2 3">
    <name type="scientific">Vitrella brassicaformis (strain CCMP3155)</name>
    <dbReference type="NCBI Taxonomy" id="1169540"/>
    <lineage>
        <taxon>Eukaryota</taxon>
        <taxon>Sar</taxon>
        <taxon>Alveolata</taxon>
        <taxon>Colpodellida</taxon>
        <taxon>Vitrellaceae</taxon>
        <taxon>Vitrella</taxon>
    </lineage>
</organism>
<dbReference type="EMBL" id="CDMY01000239">
    <property type="protein sequence ID" value="CEL95827.1"/>
    <property type="molecule type" value="Genomic_DNA"/>
</dbReference>
<protein>
    <submittedName>
        <fullName evidence="2">Uncharacterized protein</fullName>
    </submittedName>
</protein>
<feature type="region of interest" description="Disordered" evidence="1">
    <location>
        <begin position="240"/>
        <end position="268"/>
    </location>
</feature>
<dbReference type="VEuPathDB" id="CryptoDB:Vbra_3832"/>
<sequence length="1033" mass="109877">MDSTQGLKDQAAAVGQSLARLQQLCSQVGSCLSQIGQLDQSNLTAAEVTHIKLTPASSGASLQLQLSLLGSHFDASIAQLSTAAPVLSTAVGALTATTTTTSSPAAAAAAAAAPAVAEETNHEPEARRCLSRDALSNVFGHLQPWELTPIRPALGTSLFTQSAANYSHISIDYEDGHSRRMWEAMPIPVAHKWGERATSIRQLKHRYPRGLDYARKWCRGTWVSLVEGHAGGRAALAAAKEKSRQQGGDGAAAAAAAVDGGDKPSDDEGTLEVLTFEDVGLHHSSYIPNPPPSSDLPPVPSAPVRLPALTTVKDIPNECAAARVGRSWQTPNVKTFSHSCGLSSGRNGFKAWLADCCETIEVLTSGYRGTAMVASAVSELPAGRSLSALHTLQLDLDEAEDTDMLREALVAKGVLEKLRSAVQLRDAIAQPAALSEPTIDWGGGHGQTKVKLLSGTTEPAVQKVLAHLAKTAATLTYDGHDEPHPAPISDDTFPAAHEFRLRDDALATEDKKRRAIEVASHMPNLTTISAAHVQVHPITQHGVLTGGVGPLSKPWELTPIRPALGTSLFTQSAANYSHISIDYEDGHSRRMWEAMPIPVAHKWGERATSIRQLKHRYPRGLDYARKWCRGTWVSLVEGHAGGRAALAAAKEKSRQQGGDGAAAAAAAVDGGDKPSDDEGTLEVLTFEDVGLDRSSYIPNPPPSSDLPPVPSAPVRLPALTTVKDIPNEYAAARVGRNWRTPNVKAFSHSCRLFSSGNGVKAWLADCSERLEVLISNGTAMVASPVSELPDGRSLSALHTLHLELGGAEDTDKLREALVARGVRRQLRSLRLTVWPVWFFADAHGGDRIEKLRRAVQLRDAVAQPAALSEPTIDWSGGYRLTKVELLSGTTEPAVHKVLAHFTKTATTVTYDGHDEPHPAPITDDTFSAAHELILGHGALATEDKKRRAIEVASHMPNLTTISAATVGPLFKVWGFLEGLQSEWVSRGEGERSVGKVSLELTSAGDLAAELKQGSRVADAAGSQVADAAASPFL</sequence>
<dbReference type="AlphaFoldDB" id="A0A0G4EIU6"/>
<name>A0A0G4EIU6_VITBC</name>
<dbReference type="InParanoid" id="A0A0G4EIU6"/>
<accession>A0A0G4EIU6</accession>
<evidence type="ECO:0000313" key="2">
    <source>
        <dbReference type="EMBL" id="CEL95827.1"/>
    </source>
</evidence>
<proteinExistence type="predicted"/>